<protein>
    <recommendedName>
        <fullName evidence="3">F-box domain-containing protein</fullName>
    </recommendedName>
</protein>
<dbReference type="OrthoDB" id="2745898at2759"/>
<dbReference type="SUPFAM" id="SSF52047">
    <property type="entry name" value="RNI-like"/>
    <property type="match status" value="1"/>
</dbReference>
<sequence length="393" mass="44743">MALPRLPPELLDIIVSYLSPNENSFETSVLYACALTCKALVSPAQTCIFRSLSLPSSICVPIAKVKLESTPRIRKLIKRVLLVEYRHPWISQAEELPHLLRMLCPSVISLDIFQRRDKQETPRFNYPSLAELKCLEEIKLREEENGPPRHGDIAFPTLLQHFPKLRAVTFDVVETNRVLDGNDGVNSMKIAAPVFQLDFLEVQYCDDAVLLDWLVPALRFLRTFRIWYPTPECLASCAAVVRFTVAAGTSLQHLEVVSVNNATDADLRALMSAIRTYSKNLRSLSLMVDGNISERSPIQVIIKSLTFLDAHPHIEHITIQCFQRNTFVEGNPWSDLEDVLLDTRFPALRSVELRLLLYNFNDVPAAAIEPYIAVVPRLRQKRMIFVCHARWGR</sequence>
<keyword evidence="2" id="KW-1185">Reference proteome</keyword>
<proteinExistence type="predicted"/>
<dbReference type="Gene3D" id="3.80.10.10">
    <property type="entry name" value="Ribonuclease Inhibitor"/>
    <property type="match status" value="1"/>
</dbReference>
<evidence type="ECO:0008006" key="3">
    <source>
        <dbReference type="Google" id="ProtNLM"/>
    </source>
</evidence>
<evidence type="ECO:0000313" key="1">
    <source>
        <dbReference type="EMBL" id="KDR66029.1"/>
    </source>
</evidence>
<name>A0A067SE82_GALM3</name>
<dbReference type="Proteomes" id="UP000027222">
    <property type="component" value="Unassembled WGS sequence"/>
</dbReference>
<dbReference type="AlphaFoldDB" id="A0A067SE82"/>
<dbReference type="HOGENOM" id="CLU_059040_0_0_1"/>
<evidence type="ECO:0000313" key="2">
    <source>
        <dbReference type="Proteomes" id="UP000027222"/>
    </source>
</evidence>
<dbReference type="InterPro" id="IPR032675">
    <property type="entry name" value="LRR_dom_sf"/>
</dbReference>
<organism evidence="1 2">
    <name type="scientific">Galerina marginata (strain CBS 339.88)</name>
    <dbReference type="NCBI Taxonomy" id="685588"/>
    <lineage>
        <taxon>Eukaryota</taxon>
        <taxon>Fungi</taxon>
        <taxon>Dikarya</taxon>
        <taxon>Basidiomycota</taxon>
        <taxon>Agaricomycotina</taxon>
        <taxon>Agaricomycetes</taxon>
        <taxon>Agaricomycetidae</taxon>
        <taxon>Agaricales</taxon>
        <taxon>Agaricineae</taxon>
        <taxon>Strophariaceae</taxon>
        <taxon>Galerina</taxon>
    </lineage>
</organism>
<gene>
    <name evidence="1" type="ORF">GALMADRAFT_148197</name>
</gene>
<dbReference type="EMBL" id="KL142428">
    <property type="protein sequence ID" value="KDR66029.1"/>
    <property type="molecule type" value="Genomic_DNA"/>
</dbReference>
<accession>A0A067SE82</accession>
<reference evidence="2" key="1">
    <citation type="journal article" date="2014" name="Proc. Natl. Acad. Sci. U.S.A.">
        <title>Extensive sampling of basidiomycete genomes demonstrates inadequacy of the white-rot/brown-rot paradigm for wood decay fungi.</title>
        <authorList>
            <person name="Riley R."/>
            <person name="Salamov A.A."/>
            <person name="Brown D.W."/>
            <person name="Nagy L.G."/>
            <person name="Floudas D."/>
            <person name="Held B.W."/>
            <person name="Levasseur A."/>
            <person name="Lombard V."/>
            <person name="Morin E."/>
            <person name="Otillar R."/>
            <person name="Lindquist E.A."/>
            <person name="Sun H."/>
            <person name="LaButti K.M."/>
            <person name="Schmutz J."/>
            <person name="Jabbour D."/>
            <person name="Luo H."/>
            <person name="Baker S.E."/>
            <person name="Pisabarro A.G."/>
            <person name="Walton J.D."/>
            <person name="Blanchette R.A."/>
            <person name="Henrissat B."/>
            <person name="Martin F."/>
            <person name="Cullen D."/>
            <person name="Hibbett D.S."/>
            <person name="Grigoriev I.V."/>
        </authorList>
    </citation>
    <scope>NUCLEOTIDE SEQUENCE [LARGE SCALE GENOMIC DNA]</scope>
    <source>
        <strain evidence="2">CBS 339.88</strain>
    </source>
</reference>